<dbReference type="Gene3D" id="1.50.10.10">
    <property type="match status" value="1"/>
</dbReference>
<dbReference type="InterPro" id="IPR012341">
    <property type="entry name" value="6hp_glycosidase-like_sf"/>
</dbReference>
<evidence type="ECO:0000313" key="2">
    <source>
        <dbReference type="Proteomes" id="UP000095009"/>
    </source>
</evidence>
<dbReference type="GO" id="GO:0004553">
    <property type="term" value="F:hydrolase activity, hydrolyzing O-glycosyl compounds"/>
    <property type="evidence" value="ECO:0007669"/>
    <property type="project" value="UniProtKB-ARBA"/>
</dbReference>
<sequence length="269" mass="30273">MTTYSRDGEVSKNWYTFKRWTDIGTETLPLDGAGNPTGRNTQLIRSSFRPSDDSTIFQFHIPSNAQIVVQFERTAKLLQSAYPNIAQDLESRALLIREGIMQHGIVDHKVFGRVFAYEVDGYGSINIMDDANIPSLLSLPLLGFIKSDNPIYLNTRKMILCKEGNPYYITGVHFHGIGGPHIGTRMAWPMSHIVEGRTLVHQNRESASTRVKELMTILKESTSGLGLMHESVGVDRLGSWTRPWFAWCNAEMGAFILEALELGYLDTVY</sequence>
<name>A0A1E3PFU0_9ASCO</name>
<dbReference type="EMBL" id="KV454412">
    <property type="protein sequence ID" value="ODQ64296.1"/>
    <property type="molecule type" value="Genomic_DNA"/>
</dbReference>
<protein>
    <recommendedName>
        <fullName evidence="3">DUF1237-domain-containing protein</fullName>
    </recommendedName>
</protein>
<dbReference type="PANTHER" id="PTHR31047">
    <property type="entry name" value="MEIOTICALLY UP-REGULATED GENE 157 PROTEIN"/>
    <property type="match status" value="1"/>
</dbReference>
<dbReference type="Pfam" id="PF06824">
    <property type="entry name" value="Glyco_hydro_125"/>
    <property type="match status" value="1"/>
</dbReference>
<dbReference type="STRING" id="857566.A0A1E3PFU0"/>
<evidence type="ECO:0000313" key="1">
    <source>
        <dbReference type="EMBL" id="ODQ64296.1"/>
    </source>
</evidence>
<organism evidence="1 2">
    <name type="scientific">Nadsonia fulvescens var. elongata DSM 6958</name>
    <dbReference type="NCBI Taxonomy" id="857566"/>
    <lineage>
        <taxon>Eukaryota</taxon>
        <taxon>Fungi</taxon>
        <taxon>Dikarya</taxon>
        <taxon>Ascomycota</taxon>
        <taxon>Saccharomycotina</taxon>
        <taxon>Dipodascomycetes</taxon>
        <taxon>Dipodascales</taxon>
        <taxon>Dipodascales incertae sedis</taxon>
        <taxon>Nadsonia</taxon>
    </lineage>
</organism>
<proteinExistence type="predicted"/>
<dbReference type="PANTHER" id="PTHR31047:SF0">
    <property type="entry name" value="MEIOTICALLY UP-REGULATED GENE 157 PROTEIN"/>
    <property type="match status" value="1"/>
</dbReference>
<dbReference type="GO" id="GO:0005975">
    <property type="term" value="P:carbohydrate metabolic process"/>
    <property type="evidence" value="ECO:0007669"/>
    <property type="project" value="InterPro"/>
</dbReference>
<dbReference type="SUPFAM" id="SSF48208">
    <property type="entry name" value="Six-hairpin glycosidases"/>
    <property type="match status" value="1"/>
</dbReference>
<evidence type="ECO:0008006" key="3">
    <source>
        <dbReference type="Google" id="ProtNLM"/>
    </source>
</evidence>
<dbReference type="SMART" id="SM01149">
    <property type="entry name" value="DUF1237"/>
    <property type="match status" value="1"/>
</dbReference>
<dbReference type="Proteomes" id="UP000095009">
    <property type="component" value="Unassembled WGS sequence"/>
</dbReference>
<accession>A0A1E3PFU0</accession>
<dbReference type="InterPro" id="IPR008313">
    <property type="entry name" value="GH125"/>
</dbReference>
<dbReference type="OrthoDB" id="7771656at2759"/>
<dbReference type="InterPro" id="IPR008928">
    <property type="entry name" value="6-hairpin_glycosidase_sf"/>
</dbReference>
<reference evidence="1 2" key="1">
    <citation type="journal article" date="2016" name="Proc. Natl. Acad. Sci. U.S.A.">
        <title>Comparative genomics of biotechnologically important yeasts.</title>
        <authorList>
            <person name="Riley R."/>
            <person name="Haridas S."/>
            <person name="Wolfe K.H."/>
            <person name="Lopes M.R."/>
            <person name="Hittinger C.T."/>
            <person name="Goeker M."/>
            <person name="Salamov A.A."/>
            <person name="Wisecaver J.H."/>
            <person name="Long T.M."/>
            <person name="Calvey C.H."/>
            <person name="Aerts A.L."/>
            <person name="Barry K.W."/>
            <person name="Choi C."/>
            <person name="Clum A."/>
            <person name="Coughlan A.Y."/>
            <person name="Deshpande S."/>
            <person name="Douglass A.P."/>
            <person name="Hanson S.J."/>
            <person name="Klenk H.-P."/>
            <person name="LaButti K.M."/>
            <person name="Lapidus A."/>
            <person name="Lindquist E.A."/>
            <person name="Lipzen A.M."/>
            <person name="Meier-Kolthoff J.P."/>
            <person name="Ohm R.A."/>
            <person name="Otillar R.P."/>
            <person name="Pangilinan J.L."/>
            <person name="Peng Y."/>
            <person name="Rokas A."/>
            <person name="Rosa C.A."/>
            <person name="Scheuner C."/>
            <person name="Sibirny A.A."/>
            <person name="Slot J.C."/>
            <person name="Stielow J.B."/>
            <person name="Sun H."/>
            <person name="Kurtzman C.P."/>
            <person name="Blackwell M."/>
            <person name="Grigoriev I.V."/>
            <person name="Jeffries T.W."/>
        </authorList>
    </citation>
    <scope>NUCLEOTIDE SEQUENCE [LARGE SCALE GENOMIC DNA]</scope>
    <source>
        <strain evidence="1 2">DSM 6958</strain>
    </source>
</reference>
<dbReference type="AlphaFoldDB" id="A0A1E3PFU0"/>
<dbReference type="PIRSF" id="PIRSF028846">
    <property type="entry name" value="UCP028846"/>
    <property type="match status" value="1"/>
</dbReference>
<gene>
    <name evidence="1" type="ORF">NADFUDRAFT_83821</name>
</gene>
<keyword evidence="2" id="KW-1185">Reference proteome</keyword>